<dbReference type="Pfam" id="PF22290">
    <property type="entry name" value="DmmA-like_N"/>
    <property type="match status" value="1"/>
</dbReference>
<feature type="domain" description="2Fe-2S ferredoxin-type" evidence="8">
    <location>
        <begin position="225"/>
        <end position="310"/>
    </location>
</feature>
<keyword evidence="2" id="KW-0285">Flavoprotein</keyword>
<evidence type="ECO:0000256" key="2">
    <source>
        <dbReference type="ARBA" id="ARBA00022630"/>
    </source>
</evidence>
<evidence type="ECO:0000259" key="9">
    <source>
        <dbReference type="PROSITE" id="PS51384"/>
    </source>
</evidence>
<dbReference type="PRINTS" id="PR00409">
    <property type="entry name" value="PHDIOXRDTASE"/>
</dbReference>
<keyword evidence="6" id="KW-0408">Iron</keyword>
<evidence type="ECO:0000256" key="7">
    <source>
        <dbReference type="ARBA" id="ARBA00023014"/>
    </source>
</evidence>
<sequence>MSEGRELVVRAAVDAAPRVRSLRLARPDGGPLPAYVPGSHLVVECDGARNAYSLTGSGAASDEYPVSVLLRPDGAGGSAWMHRLRPGERVRASGPRSAFAPVATARRHLLVAGGIGITPLLSHVRSALAWDRDFRLLYGHRKGGAAHLAELRELCGDRLRTYTSRETLLAAATARLSAQPLGTHLYLCGPAGMIDAVRDLARVAGWPDGRVHIERFAGADLDPGAPFTARLRRSGRIVEVPSGVSLLDALERSGIAVPNLCRQGVCGECRIPLAAGRPEHRDLYLSAAERASGTALMCCVSRGTELELDL</sequence>
<evidence type="ECO:0000256" key="4">
    <source>
        <dbReference type="ARBA" id="ARBA00022723"/>
    </source>
</evidence>
<dbReference type="SUPFAM" id="SSF54292">
    <property type="entry name" value="2Fe-2S ferredoxin-like"/>
    <property type="match status" value="1"/>
</dbReference>
<dbReference type="GO" id="GO:0016491">
    <property type="term" value="F:oxidoreductase activity"/>
    <property type="evidence" value="ECO:0007669"/>
    <property type="project" value="UniProtKB-KW"/>
</dbReference>
<accession>A0A3N1CY64</accession>
<dbReference type="Proteomes" id="UP000272400">
    <property type="component" value="Unassembled WGS sequence"/>
</dbReference>
<dbReference type="InterPro" id="IPR017927">
    <property type="entry name" value="FAD-bd_FR_type"/>
</dbReference>
<dbReference type="InterPro" id="IPR012675">
    <property type="entry name" value="Beta-grasp_dom_sf"/>
</dbReference>
<evidence type="ECO:0000256" key="5">
    <source>
        <dbReference type="ARBA" id="ARBA00023002"/>
    </source>
</evidence>
<keyword evidence="7" id="KW-0411">Iron-sulfur</keyword>
<dbReference type="InterPro" id="IPR039261">
    <property type="entry name" value="FNR_nucleotide-bd"/>
</dbReference>
<dbReference type="InterPro" id="IPR054582">
    <property type="entry name" value="DmmA-like_N"/>
</dbReference>
<dbReference type="EMBL" id="RJKE01000001">
    <property type="protein sequence ID" value="ROO86211.1"/>
    <property type="molecule type" value="Genomic_DNA"/>
</dbReference>
<dbReference type="GO" id="GO:0051537">
    <property type="term" value="F:2 iron, 2 sulfur cluster binding"/>
    <property type="evidence" value="ECO:0007669"/>
    <property type="project" value="UniProtKB-KW"/>
</dbReference>
<organism evidence="10 11">
    <name type="scientific">Actinocorallia herbida</name>
    <dbReference type="NCBI Taxonomy" id="58109"/>
    <lineage>
        <taxon>Bacteria</taxon>
        <taxon>Bacillati</taxon>
        <taxon>Actinomycetota</taxon>
        <taxon>Actinomycetes</taxon>
        <taxon>Streptosporangiales</taxon>
        <taxon>Thermomonosporaceae</taxon>
        <taxon>Actinocorallia</taxon>
    </lineage>
</organism>
<feature type="domain" description="FAD-binding FR-type" evidence="9">
    <location>
        <begin position="2"/>
        <end position="102"/>
    </location>
</feature>
<dbReference type="InterPro" id="IPR036010">
    <property type="entry name" value="2Fe-2S_ferredoxin-like_sf"/>
</dbReference>
<dbReference type="GO" id="GO:0046872">
    <property type="term" value="F:metal ion binding"/>
    <property type="evidence" value="ECO:0007669"/>
    <property type="project" value="UniProtKB-KW"/>
</dbReference>
<proteinExistence type="predicted"/>
<dbReference type="InterPro" id="IPR017938">
    <property type="entry name" value="Riboflavin_synthase-like_b-brl"/>
</dbReference>
<dbReference type="CDD" id="cd00207">
    <property type="entry name" value="fer2"/>
    <property type="match status" value="1"/>
</dbReference>
<keyword evidence="5" id="KW-0560">Oxidoreductase</keyword>
<protein>
    <submittedName>
        <fullName evidence="10">Ferredoxin-NADP reductase</fullName>
    </submittedName>
</protein>
<dbReference type="Gene3D" id="2.40.30.10">
    <property type="entry name" value="Translation factors"/>
    <property type="match status" value="1"/>
</dbReference>
<evidence type="ECO:0000256" key="6">
    <source>
        <dbReference type="ARBA" id="ARBA00023004"/>
    </source>
</evidence>
<dbReference type="InterPro" id="IPR050415">
    <property type="entry name" value="MRET"/>
</dbReference>
<evidence type="ECO:0000259" key="8">
    <source>
        <dbReference type="PROSITE" id="PS51085"/>
    </source>
</evidence>
<dbReference type="AlphaFoldDB" id="A0A3N1CY64"/>
<reference evidence="10 11" key="1">
    <citation type="submission" date="2018-11" db="EMBL/GenBank/DDBJ databases">
        <title>Sequencing the genomes of 1000 actinobacteria strains.</title>
        <authorList>
            <person name="Klenk H.-P."/>
        </authorList>
    </citation>
    <scope>NUCLEOTIDE SEQUENCE [LARGE SCALE GENOMIC DNA]</scope>
    <source>
        <strain evidence="10 11">DSM 44254</strain>
    </source>
</reference>
<keyword evidence="4" id="KW-0479">Metal-binding</keyword>
<dbReference type="SUPFAM" id="SSF52343">
    <property type="entry name" value="Ferredoxin reductase-like, C-terminal NADP-linked domain"/>
    <property type="match status" value="1"/>
</dbReference>
<evidence type="ECO:0000313" key="10">
    <source>
        <dbReference type="EMBL" id="ROO86211.1"/>
    </source>
</evidence>
<keyword evidence="11" id="KW-1185">Reference proteome</keyword>
<name>A0A3N1CY64_9ACTN</name>
<keyword evidence="3" id="KW-0001">2Fe-2S</keyword>
<evidence type="ECO:0000256" key="3">
    <source>
        <dbReference type="ARBA" id="ARBA00022714"/>
    </source>
</evidence>
<dbReference type="PROSITE" id="PS51384">
    <property type="entry name" value="FAD_FR"/>
    <property type="match status" value="1"/>
</dbReference>
<dbReference type="Gene3D" id="3.10.20.30">
    <property type="match status" value="1"/>
</dbReference>
<dbReference type="Pfam" id="PF00111">
    <property type="entry name" value="Fer2"/>
    <property type="match status" value="1"/>
</dbReference>
<gene>
    <name evidence="10" type="ORF">EDD29_3774</name>
</gene>
<dbReference type="RefSeq" id="WP_246052841.1">
    <property type="nucleotide sequence ID" value="NZ_RJKE01000001.1"/>
</dbReference>
<dbReference type="Gene3D" id="3.40.50.80">
    <property type="entry name" value="Nucleotide-binding domain of ferredoxin-NADP reductase (FNR) module"/>
    <property type="match status" value="1"/>
</dbReference>
<dbReference type="PROSITE" id="PS51085">
    <property type="entry name" value="2FE2S_FER_2"/>
    <property type="match status" value="1"/>
</dbReference>
<dbReference type="PANTHER" id="PTHR47354">
    <property type="entry name" value="NADH OXIDOREDUCTASE HCR"/>
    <property type="match status" value="1"/>
</dbReference>
<evidence type="ECO:0000256" key="1">
    <source>
        <dbReference type="ARBA" id="ARBA00001974"/>
    </source>
</evidence>
<comment type="caution">
    <text evidence="10">The sequence shown here is derived from an EMBL/GenBank/DDBJ whole genome shotgun (WGS) entry which is preliminary data.</text>
</comment>
<evidence type="ECO:0000313" key="11">
    <source>
        <dbReference type="Proteomes" id="UP000272400"/>
    </source>
</evidence>
<dbReference type="SUPFAM" id="SSF63380">
    <property type="entry name" value="Riboflavin synthase domain-like"/>
    <property type="match status" value="1"/>
</dbReference>
<dbReference type="PANTHER" id="PTHR47354:SF1">
    <property type="entry name" value="CARNITINE MONOOXYGENASE REDUCTASE SUBUNIT"/>
    <property type="match status" value="1"/>
</dbReference>
<dbReference type="CDD" id="cd06185">
    <property type="entry name" value="PDR_like"/>
    <property type="match status" value="1"/>
</dbReference>
<dbReference type="InterPro" id="IPR001041">
    <property type="entry name" value="2Fe-2S_ferredoxin-type"/>
</dbReference>
<comment type="cofactor">
    <cofactor evidence="1">
        <name>FAD</name>
        <dbReference type="ChEBI" id="CHEBI:57692"/>
    </cofactor>
</comment>